<dbReference type="AlphaFoldDB" id="A0A8H7ZYY7"/>
<dbReference type="Gene3D" id="2.20.28.10">
    <property type="match status" value="1"/>
</dbReference>
<dbReference type="EMBL" id="JAEFCI010002904">
    <property type="protein sequence ID" value="KAG5461926.1"/>
    <property type="molecule type" value="Genomic_DNA"/>
</dbReference>
<evidence type="ECO:0000313" key="3">
    <source>
        <dbReference type="EMBL" id="KAG5461926.1"/>
    </source>
</evidence>
<sequence length="168" mass="17896">MSNFNERIDAMLAQQVMPPEYENFVSHILCNDCEMRSDAKYHFLYHKCAGCGSYNTKLLQTLQVDPDGTASSAPPAAGVGAAADMARELEQASNPLPVSPLLFNRSSASDRGAEGTEPLAGAGDAGSIIISNSRIRSGSVASSHRPSITSTDVVPVTTIIDYDEPDFE</sequence>
<name>A0A8H7ZYY7_9FUNG</name>
<comment type="caution">
    <text evidence="3">The sequence shown here is derived from an EMBL/GenBank/DDBJ whole genome shotgun (WGS) entry which is preliminary data.</text>
</comment>
<dbReference type="PANTHER" id="PTHR21319">
    <property type="entry name" value="RING FINGER AND CHY ZINC FINGER DOMAIN-CONTAINING PROTEIN 1"/>
    <property type="match status" value="1"/>
</dbReference>
<dbReference type="OrthoDB" id="411372at2759"/>
<organism evidence="3 4">
    <name type="scientific">Olpidium bornovanus</name>
    <dbReference type="NCBI Taxonomy" id="278681"/>
    <lineage>
        <taxon>Eukaryota</taxon>
        <taxon>Fungi</taxon>
        <taxon>Fungi incertae sedis</taxon>
        <taxon>Olpidiomycota</taxon>
        <taxon>Olpidiomycotina</taxon>
        <taxon>Olpidiomycetes</taxon>
        <taxon>Olpidiales</taxon>
        <taxon>Olpidiaceae</taxon>
        <taxon>Olpidium</taxon>
    </lineage>
</organism>
<evidence type="ECO:0000259" key="2">
    <source>
        <dbReference type="Pfam" id="PF14599"/>
    </source>
</evidence>
<reference evidence="3 4" key="1">
    <citation type="journal article" name="Sci. Rep.">
        <title>Genome-scale phylogenetic analyses confirm Olpidium as the closest living zoosporic fungus to the non-flagellated, terrestrial fungi.</title>
        <authorList>
            <person name="Chang Y."/>
            <person name="Rochon D."/>
            <person name="Sekimoto S."/>
            <person name="Wang Y."/>
            <person name="Chovatia M."/>
            <person name="Sandor L."/>
            <person name="Salamov A."/>
            <person name="Grigoriev I.V."/>
            <person name="Stajich J.E."/>
            <person name="Spatafora J.W."/>
        </authorList>
    </citation>
    <scope>NUCLEOTIDE SEQUENCE [LARGE SCALE GENOMIC DNA]</scope>
    <source>
        <strain evidence="3">S191</strain>
    </source>
</reference>
<evidence type="ECO:0000313" key="4">
    <source>
        <dbReference type="Proteomes" id="UP000673691"/>
    </source>
</evidence>
<accession>A0A8H7ZYY7</accession>
<feature type="domain" description="RCHY1 zinc-ribbon" evidence="2">
    <location>
        <begin position="1"/>
        <end position="57"/>
    </location>
</feature>
<dbReference type="GO" id="GO:0006511">
    <property type="term" value="P:ubiquitin-dependent protein catabolic process"/>
    <property type="evidence" value="ECO:0007669"/>
    <property type="project" value="TreeGrafter"/>
</dbReference>
<keyword evidence="4" id="KW-1185">Reference proteome</keyword>
<evidence type="ECO:0000256" key="1">
    <source>
        <dbReference type="SAM" id="MobiDB-lite"/>
    </source>
</evidence>
<dbReference type="PANTHER" id="PTHR21319:SF0">
    <property type="entry name" value="AND RING FINGER DOMAIN PROTEIN, PUTATIVE (AFU_ORTHOLOGUE AFUA_1G08900)-RELATED"/>
    <property type="match status" value="1"/>
</dbReference>
<dbReference type="InterPro" id="IPR039512">
    <property type="entry name" value="RCHY1_zinc-ribbon"/>
</dbReference>
<dbReference type="Pfam" id="PF14599">
    <property type="entry name" value="zinc_ribbon_6"/>
    <property type="match status" value="1"/>
</dbReference>
<dbReference type="GO" id="GO:0061630">
    <property type="term" value="F:ubiquitin protein ligase activity"/>
    <property type="evidence" value="ECO:0007669"/>
    <property type="project" value="TreeGrafter"/>
</dbReference>
<feature type="region of interest" description="Disordered" evidence="1">
    <location>
        <begin position="105"/>
        <end position="124"/>
    </location>
</feature>
<gene>
    <name evidence="3" type="ORF">BJ554DRAFT_5808</name>
</gene>
<protein>
    <submittedName>
        <fullName evidence="3">Zinc-ribbon-domain-containing protein</fullName>
    </submittedName>
</protein>
<proteinExistence type="predicted"/>
<dbReference type="GO" id="GO:0016567">
    <property type="term" value="P:protein ubiquitination"/>
    <property type="evidence" value="ECO:0007669"/>
    <property type="project" value="TreeGrafter"/>
</dbReference>
<dbReference type="GO" id="GO:0005634">
    <property type="term" value="C:nucleus"/>
    <property type="evidence" value="ECO:0007669"/>
    <property type="project" value="TreeGrafter"/>
</dbReference>
<dbReference type="Proteomes" id="UP000673691">
    <property type="component" value="Unassembled WGS sequence"/>
</dbReference>